<gene>
    <name evidence="3" type="ORF">A3A39_02035</name>
</gene>
<proteinExistence type="inferred from homology"/>
<keyword evidence="2" id="KW-1277">Toxin-antitoxin system</keyword>
<dbReference type="InterPro" id="IPR007712">
    <property type="entry name" value="RelE/ParE_toxin"/>
</dbReference>
<name>A0A1F6F153_9BACT</name>
<dbReference type="InterPro" id="IPR035093">
    <property type="entry name" value="RelE/ParE_toxin_dom_sf"/>
</dbReference>
<dbReference type="STRING" id="1798512.A3A39_02035"/>
<dbReference type="PANTHER" id="PTHR33755">
    <property type="entry name" value="TOXIN PARE1-RELATED"/>
    <property type="match status" value="1"/>
</dbReference>
<evidence type="ECO:0008006" key="5">
    <source>
        <dbReference type="Google" id="ProtNLM"/>
    </source>
</evidence>
<dbReference type="Gene3D" id="3.30.2310.20">
    <property type="entry name" value="RelE-like"/>
    <property type="match status" value="1"/>
</dbReference>
<reference evidence="3 4" key="1">
    <citation type="journal article" date="2016" name="Nat. Commun.">
        <title>Thousands of microbial genomes shed light on interconnected biogeochemical processes in an aquifer system.</title>
        <authorList>
            <person name="Anantharaman K."/>
            <person name="Brown C.T."/>
            <person name="Hug L.A."/>
            <person name="Sharon I."/>
            <person name="Castelle C.J."/>
            <person name="Probst A.J."/>
            <person name="Thomas B.C."/>
            <person name="Singh A."/>
            <person name="Wilkins M.J."/>
            <person name="Karaoz U."/>
            <person name="Brodie E.L."/>
            <person name="Williams K.H."/>
            <person name="Hubbard S.S."/>
            <person name="Banfield J.F."/>
        </authorList>
    </citation>
    <scope>NUCLEOTIDE SEQUENCE [LARGE SCALE GENOMIC DNA]</scope>
</reference>
<accession>A0A1F6F153</accession>
<dbReference type="AlphaFoldDB" id="A0A1F6F153"/>
<dbReference type="EMBL" id="MFLZ01000022">
    <property type="protein sequence ID" value="OGG79586.1"/>
    <property type="molecule type" value="Genomic_DNA"/>
</dbReference>
<evidence type="ECO:0000256" key="2">
    <source>
        <dbReference type="ARBA" id="ARBA00022649"/>
    </source>
</evidence>
<dbReference type="InterPro" id="IPR051803">
    <property type="entry name" value="TA_system_RelE-like_toxin"/>
</dbReference>
<comment type="similarity">
    <text evidence="1">Belongs to the RelE toxin family.</text>
</comment>
<evidence type="ECO:0000256" key="1">
    <source>
        <dbReference type="ARBA" id="ARBA00006226"/>
    </source>
</evidence>
<protein>
    <recommendedName>
        <fullName evidence="5">Plasmid stabilization protein</fullName>
    </recommendedName>
</protein>
<dbReference type="Pfam" id="PF05016">
    <property type="entry name" value="ParE_toxin"/>
    <property type="match status" value="1"/>
</dbReference>
<evidence type="ECO:0000313" key="3">
    <source>
        <dbReference type="EMBL" id="OGG79586.1"/>
    </source>
</evidence>
<sequence length="91" mass="10609">MRIRYTEPALEDLEKIRAYIAANYPEYAEAVGARFRSVLLRIATWPKSAQEVAERPGVRVAPLIRYPYKIFYRIERGTIEILHIYHGAQDS</sequence>
<evidence type="ECO:0000313" key="4">
    <source>
        <dbReference type="Proteomes" id="UP000177372"/>
    </source>
</evidence>
<comment type="caution">
    <text evidence="3">The sequence shown here is derived from an EMBL/GenBank/DDBJ whole genome shotgun (WGS) entry which is preliminary data.</text>
</comment>
<organism evidence="3 4">
    <name type="scientific">Candidatus Kaiserbacteria bacterium RIFCSPLOWO2_01_FULL_54_13</name>
    <dbReference type="NCBI Taxonomy" id="1798512"/>
    <lineage>
        <taxon>Bacteria</taxon>
        <taxon>Candidatus Kaiseribacteriota</taxon>
    </lineage>
</organism>
<dbReference type="Proteomes" id="UP000177372">
    <property type="component" value="Unassembled WGS sequence"/>
</dbReference>